<evidence type="ECO:0000256" key="2">
    <source>
        <dbReference type="ARBA" id="ARBA00023002"/>
    </source>
</evidence>
<organism evidence="3">
    <name type="scientific">Rhizobium leguminosarum</name>
    <dbReference type="NCBI Taxonomy" id="384"/>
    <lineage>
        <taxon>Bacteria</taxon>
        <taxon>Pseudomonadati</taxon>
        <taxon>Pseudomonadota</taxon>
        <taxon>Alphaproteobacteria</taxon>
        <taxon>Hyphomicrobiales</taxon>
        <taxon>Rhizobiaceae</taxon>
        <taxon>Rhizobium/Agrobacterium group</taxon>
        <taxon>Rhizobium</taxon>
    </lineage>
</organism>
<protein>
    <submittedName>
        <fullName evidence="3">3-oxoacyl-ACP reductase</fullName>
    </submittedName>
</protein>
<dbReference type="PRINTS" id="PR00080">
    <property type="entry name" value="SDRFAMILY"/>
</dbReference>
<accession>A0A154ICV4</accession>
<dbReference type="PANTHER" id="PTHR43639">
    <property type="entry name" value="OXIDOREDUCTASE, SHORT-CHAIN DEHYDROGENASE/REDUCTASE FAMILY (AFU_ORTHOLOGUE AFUA_5G02870)"/>
    <property type="match status" value="1"/>
</dbReference>
<name>A0A154ICV4_RHILE</name>
<dbReference type="SUPFAM" id="SSF51735">
    <property type="entry name" value="NAD(P)-binding Rossmann-fold domains"/>
    <property type="match status" value="1"/>
</dbReference>
<comment type="caution">
    <text evidence="3">The sequence shown here is derived from an EMBL/GenBank/DDBJ whole genome shotgun (WGS) entry which is preliminary data.</text>
</comment>
<dbReference type="Gene3D" id="3.40.50.720">
    <property type="entry name" value="NAD(P)-binding Rossmann-like Domain"/>
    <property type="match status" value="1"/>
</dbReference>
<dbReference type="Pfam" id="PF13561">
    <property type="entry name" value="adh_short_C2"/>
    <property type="match status" value="1"/>
</dbReference>
<evidence type="ECO:0000256" key="1">
    <source>
        <dbReference type="ARBA" id="ARBA00006484"/>
    </source>
</evidence>
<gene>
    <name evidence="3" type="ORF">A4A59_28485</name>
</gene>
<reference evidence="3" key="1">
    <citation type="submission" date="2016-03" db="EMBL/GenBank/DDBJ databases">
        <title>Microsymbionts genomes from the relict species Vavilovia formosa.</title>
        <authorList>
            <person name="Chirak E."/>
            <person name="Kimeklis A."/>
            <person name="Kopat V."/>
            <person name="Andronov E."/>
        </authorList>
    </citation>
    <scope>NUCLEOTIDE SEQUENCE [LARGE SCALE GENOMIC DNA]</scope>
    <source>
        <strain evidence="3">Vaf12</strain>
    </source>
</reference>
<dbReference type="EMBL" id="LVYU01000120">
    <property type="protein sequence ID" value="KZA98251.1"/>
    <property type="molecule type" value="Genomic_DNA"/>
</dbReference>
<dbReference type="InterPro" id="IPR002347">
    <property type="entry name" value="SDR_fam"/>
</dbReference>
<dbReference type="RefSeq" id="WP_062943985.1">
    <property type="nucleotide sequence ID" value="NZ_CP171844.1"/>
</dbReference>
<dbReference type="AlphaFoldDB" id="A0A154ICV4"/>
<dbReference type="GO" id="GO:0016491">
    <property type="term" value="F:oxidoreductase activity"/>
    <property type="evidence" value="ECO:0007669"/>
    <property type="project" value="UniProtKB-KW"/>
</dbReference>
<sequence>MEIAIITGGSRGIGQSAAQECTRRGMGVILTYNSHKPGADEVIAAIKAEGGQAVALALDVGDADSFPAFVAEVKRLLSTYWGRDAFDCLVNNAGFGMFNLMETVTTGQFDALMNVHLKGPFFLTQALLPLMVDGGVILNVTSASVRVATAGVAPYAALKSGLETLTRYQAKEFGDRRIRANAISPGPIRTNLADAALDKNPEFAALLASQTALGRIGEAEDVGRVIAMLASDDGAWINAQTIEIAGGYMI</sequence>
<comment type="similarity">
    <text evidence="1">Belongs to the short-chain dehydrogenases/reductases (SDR) family.</text>
</comment>
<dbReference type="PANTHER" id="PTHR43639:SF1">
    <property type="entry name" value="SHORT-CHAIN DEHYDROGENASE_REDUCTASE FAMILY PROTEIN"/>
    <property type="match status" value="1"/>
</dbReference>
<dbReference type="PRINTS" id="PR00081">
    <property type="entry name" value="GDHRDH"/>
</dbReference>
<dbReference type="FunFam" id="3.40.50.720:FF:000084">
    <property type="entry name" value="Short-chain dehydrogenase reductase"/>
    <property type="match status" value="1"/>
</dbReference>
<proteinExistence type="inferred from homology"/>
<evidence type="ECO:0000313" key="3">
    <source>
        <dbReference type="EMBL" id="KZA98251.1"/>
    </source>
</evidence>
<dbReference type="InterPro" id="IPR036291">
    <property type="entry name" value="NAD(P)-bd_dom_sf"/>
</dbReference>
<keyword evidence="2" id="KW-0560">Oxidoreductase</keyword>